<dbReference type="EMBL" id="JACYNR010000096">
    <property type="protein sequence ID" value="MBD8129388.1"/>
    <property type="molecule type" value="Genomic_DNA"/>
</dbReference>
<proteinExistence type="predicted"/>
<name>A0ACC5PY79_ENTAG</name>
<comment type="caution">
    <text evidence="1">The sequence shown here is derived from an EMBL/GenBank/DDBJ whole genome shotgun (WGS) entry which is preliminary data.</text>
</comment>
<protein>
    <submittedName>
        <fullName evidence="1">Uncharacterized protein</fullName>
    </submittedName>
</protein>
<accession>A0ACC5PY79</accession>
<gene>
    <name evidence="1" type="ORF">IFT41_25185</name>
</gene>
<dbReference type="Proteomes" id="UP000610459">
    <property type="component" value="Unassembled WGS sequence"/>
</dbReference>
<evidence type="ECO:0000313" key="2">
    <source>
        <dbReference type="Proteomes" id="UP000610459"/>
    </source>
</evidence>
<organism evidence="1 2">
    <name type="scientific">Enterobacter agglomerans</name>
    <name type="common">Erwinia herbicola</name>
    <name type="synonym">Pantoea agglomerans</name>
    <dbReference type="NCBI Taxonomy" id="549"/>
    <lineage>
        <taxon>Bacteria</taxon>
        <taxon>Pseudomonadati</taxon>
        <taxon>Pseudomonadota</taxon>
        <taxon>Gammaproteobacteria</taxon>
        <taxon>Enterobacterales</taxon>
        <taxon>Erwiniaceae</taxon>
        <taxon>Pantoea</taxon>
        <taxon>Pantoea agglomerans group</taxon>
    </lineage>
</organism>
<evidence type="ECO:0000313" key="1">
    <source>
        <dbReference type="EMBL" id="MBD8129388.1"/>
    </source>
</evidence>
<keyword evidence="2" id="KW-1185">Reference proteome</keyword>
<sequence length="76" mass="8678">MNTNKSKVLNILRDQETTSIANQLKIDPDDLGASHTFNDKLLDNLNQQKELLIQLREVCENPFDIKAENKSVIALR</sequence>
<reference evidence="1 2" key="1">
    <citation type="journal article" date="2020" name="FEMS Microbiol. Ecol.">
        <title>Temporal dynamics of bacterial communities during seed development and maturation.</title>
        <authorList>
            <person name="Chesneau G."/>
            <person name="Torres-Cortes G."/>
            <person name="Briand M."/>
            <person name="Darrasse A."/>
            <person name="Preveaux A."/>
            <person name="Marais C."/>
            <person name="Jacques M.A."/>
            <person name="Shade A."/>
            <person name="Barret M."/>
        </authorList>
    </citation>
    <scope>NUCLEOTIDE SEQUENCE [LARGE SCALE GENOMIC DNA]</scope>
    <source>
        <strain evidence="1 2">CFBP13709</strain>
    </source>
</reference>